<evidence type="ECO:0000313" key="6">
    <source>
        <dbReference type="EMBL" id="NBJ25928.1"/>
    </source>
</evidence>
<organism evidence="6 7">
    <name type="scientific">Microvirga arsenatis</name>
    <dbReference type="NCBI Taxonomy" id="2692265"/>
    <lineage>
        <taxon>Bacteria</taxon>
        <taxon>Pseudomonadati</taxon>
        <taxon>Pseudomonadota</taxon>
        <taxon>Alphaproteobacteria</taxon>
        <taxon>Hyphomicrobiales</taxon>
        <taxon>Methylobacteriaceae</taxon>
        <taxon>Microvirga</taxon>
    </lineage>
</organism>
<gene>
    <name evidence="6" type="ORF">GR303_16345</name>
</gene>
<sequence length="945" mass="98388">MTLADPDWGQFMASVVRTIDFIIDQNERIGNTGAVYEIGTPAVKFVIDQLDDGTLRITASVFDNRNDGKTDTADIRGIFFHMAGIDDNATDDAWVQKLTVTGVGASATLVNGVSLDGDDVKDVPEGSNSDNMNGRPLTPYDVGIGVGTSGMSNDDVKSVTFILDHATDNLTLEHLAQQGFGARLTSVGVQGGSRGDSLKLWGMAPSAPSILPPAPASLSDRVWEDTDGDGIQDPGEAGLAGVTVTLLDASGATIATRVTDSNGLYSFTGLVPGQYSVAFAGPSGYALTGRDKGSDDAADSDADAATGRTGLYTLTAGMNEASVDAGFYKPAEIGDLVWEDTNKNGIQDAGEAGLGGVTVRLLSESGTVVATTTTASSGAYGFSGVAPGKYAVEFVAPSGYVFTLVDRGSSDGADSDAGASGRTGSFTVTSGTANLTLDAGVHKAEVTDPETPSPQQPPVVGNDDLIEAGDDNDFIHGGSGNDEMQGEGGDDTIYGGTDRGELAWAPGNGKLNKVLIGDNLYGNDGRDTYRYAKGDGVDMIWDYRPGDDVIELSGYSLSDIRATWVGKVANWIGTPKHNKLALVFSDGGGIVFNDYSGLDTSTAAALRLGDGTVVSFAQLIAMAGPKPANEQSNDDRDVAARSYAWRDLGKGLSLYGGNEKDKLIGATNDDNLYGNEGVNGLSGKDGNDQLYGGNTRDAMLGGTGDDIGYGNGGDDLIVGGAGSDRLYGTGGVDYIFGDEMPEGITLPSTFAADLRWLQDEQTVVTSGTTTLSDDATNVAATGNAPISLTGNGRDNVMSGNSAKNTIKAGLGNDQVSGGYGNDLLYGESGRDAFVFDTALGSSTTDRQVNFDRIADFDVRNDRIYLDNAVFKKLGSGGSMDKPLQLKSGFFTVGTQAKDKNDYIVYNKKTGVLSYDADGTGSKYKLVEFAQVKAGLDLKYTHFFVI</sequence>
<name>A0ABW9YZU8_9HYPH</name>
<accession>A0ABW9YZU8</accession>
<keyword evidence="7" id="KW-1185">Reference proteome</keyword>
<dbReference type="PANTHER" id="PTHR23303">
    <property type="entry name" value="CARBOXYPEPTIDASE REGULATORY REGION-CONTAINING"/>
    <property type="match status" value="1"/>
</dbReference>
<keyword evidence="3" id="KW-0732">Signal</keyword>
<evidence type="ECO:0000256" key="3">
    <source>
        <dbReference type="ARBA" id="ARBA00022729"/>
    </source>
</evidence>
<protein>
    <recommendedName>
        <fullName evidence="5">SD-repeat containing protein B domain-containing protein</fullName>
    </recommendedName>
</protein>
<evidence type="ECO:0000256" key="1">
    <source>
        <dbReference type="ARBA" id="ARBA00004613"/>
    </source>
</evidence>
<dbReference type="PANTHER" id="PTHR23303:SF15">
    <property type="entry name" value="COLOSSIN-A"/>
    <property type="match status" value="1"/>
</dbReference>
<dbReference type="SUPFAM" id="SSF51120">
    <property type="entry name" value="beta-Roll"/>
    <property type="match status" value="2"/>
</dbReference>
<evidence type="ECO:0000313" key="7">
    <source>
        <dbReference type="Proteomes" id="UP000818323"/>
    </source>
</evidence>
<comment type="subcellular location">
    <subcellularLocation>
        <location evidence="1">Secreted</location>
    </subcellularLocation>
</comment>
<dbReference type="Proteomes" id="UP000818323">
    <property type="component" value="Unassembled WGS sequence"/>
</dbReference>
<feature type="domain" description="SD-repeat containing protein B" evidence="5">
    <location>
        <begin position="331"/>
        <end position="441"/>
    </location>
</feature>
<evidence type="ECO:0000259" key="5">
    <source>
        <dbReference type="Pfam" id="PF17210"/>
    </source>
</evidence>
<dbReference type="Pfam" id="PF00353">
    <property type="entry name" value="HemolysinCabind"/>
    <property type="match status" value="4"/>
</dbReference>
<feature type="domain" description="SD-repeat containing protein B" evidence="5">
    <location>
        <begin position="216"/>
        <end position="327"/>
    </location>
</feature>
<dbReference type="InterPro" id="IPR033764">
    <property type="entry name" value="Sdr_B"/>
</dbReference>
<evidence type="ECO:0000256" key="2">
    <source>
        <dbReference type="ARBA" id="ARBA00022525"/>
    </source>
</evidence>
<reference evidence="6 7" key="1">
    <citation type="submission" date="2020-01" db="EMBL/GenBank/DDBJ databases">
        <title>Microvirga sp. nov., an arsenate reduction bacterium isolated from Tibet hotspring sediments.</title>
        <authorList>
            <person name="Yuan C.-G."/>
        </authorList>
    </citation>
    <scope>NUCLEOTIDE SEQUENCE [LARGE SCALE GENOMIC DNA]</scope>
    <source>
        <strain evidence="6 7">SYSU G3D203</strain>
    </source>
</reference>
<evidence type="ECO:0000256" key="4">
    <source>
        <dbReference type="SAM" id="MobiDB-lite"/>
    </source>
</evidence>
<proteinExistence type="predicted"/>
<dbReference type="PRINTS" id="PR00313">
    <property type="entry name" value="CABNDNGRPT"/>
</dbReference>
<comment type="caution">
    <text evidence="6">The sequence shown here is derived from an EMBL/GenBank/DDBJ whole genome shotgun (WGS) entry which is preliminary data.</text>
</comment>
<dbReference type="InterPro" id="IPR051417">
    <property type="entry name" value="SDr/BOS_complex"/>
</dbReference>
<feature type="region of interest" description="Disordered" evidence="4">
    <location>
        <begin position="118"/>
        <end position="138"/>
    </location>
</feature>
<dbReference type="Gene3D" id="2.60.40.10">
    <property type="entry name" value="Immunoglobulins"/>
    <property type="match status" value="2"/>
</dbReference>
<dbReference type="SUPFAM" id="SSF117074">
    <property type="entry name" value="Hypothetical protein PA1324"/>
    <property type="match status" value="2"/>
</dbReference>
<keyword evidence="2" id="KW-0964">Secreted</keyword>
<dbReference type="InterPro" id="IPR011049">
    <property type="entry name" value="Serralysin-like_metalloprot_C"/>
</dbReference>
<dbReference type="EMBL" id="JAAAXJ010000009">
    <property type="protein sequence ID" value="NBJ25928.1"/>
    <property type="molecule type" value="Genomic_DNA"/>
</dbReference>
<dbReference type="Pfam" id="PF17210">
    <property type="entry name" value="SdrD_B"/>
    <property type="match status" value="2"/>
</dbReference>
<dbReference type="RefSeq" id="WP_161723819.1">
    <property type="nucleotide sequence ID" value="NZ_JAAAXI010000010.1"/>
</dbReference>
<dbReference type="Gene3D" id="2.150.10.10">
    <property type="entry name" value="Serralysin-like metalloprotease, C-terminal"/>
    <property type="match status" value="3"/>
</dbReference>
<dbReference type="InterPro" id="IPR013783">
    <property type="entry name" value="Ig-like_fold"/>
</dbReference>
<dbReference type="InterPro" id="IPR001343">
    <property type="entry name" value="Hemolysn_Ca-bd"/>
</dbReference>